<evidence type="ECO:0000256" key="1">
    <source>
        <dbReference type="SAM" id="MobiDB-lite"/>
    </source>
</evidence>
<organism evidence="2">
    <name type="scientific">Candidatus Kentrum sp. TC</name>
    <dbReference type="NCBI Taxonomy" id="2126339"/>
    <lineage>
        <taxon>Bacteria</taxon>
        <taxon>Pseudomonadati</taxon>
        <taxon>Pseudomonadota</taxon>
        <taxon>Gammaproteobacteria</taxon>
        <taxon>Candidatus Kentrum</taxon>
    </lineage>
</organism>
<feature type="compositionally biased region" description="Basic and acidic residues" evidence="1">
    <location>
        <begin position="50"/>
        <end position="61"/>
    </location>
</feature>
<proteinExistence type="predicted"/>
<gene>
    <name evidence="2" type="ORF">BECKTC1821E_GA0114239_102218</name>
</gene>
<name>A0A450YN21_9GAMM</name>
<sequence length="76" mass="8614">MDVDLAGLFDNGTTDGEVAGVMLSPWRPVLPVYLVLKEGIRRNVLLRRKSGNERKYTEKKQQASNRPRAFTHGYVP</sequence>
<accession>A0A450YN21</accession>
<dbReference type="EMBL" id="CAADFT010000022">
    <property type="protein sequence ID" value="VFK42930.1"/>
    <property type="molecule type" value="Genomic_DNA"/>
</dbReference>
<reference evidence="2" key="1">
    <citation type="submission" date="2019-02" db="EMBL/GenBank/DDBJ databases">
        <authorList>
            <person name="Gruber-Vodicka R. H."/>
            <person name="Seah K. B. B."/>
        </authorList>
    </citation>
    <scope>NUCLEOTIDE SEQUENCE</scope>
    <source>
        <strain evidence="2">BECK_BZ125</strain>
    </source>
</reference>
<evidence type="ECO:0000313" key="2">
    <source>
        <dbReference type="EMBL" id="VFK42930.1"/>
    </source>
</evidence>
<protein>
    <submittedName>
        <fullName evidence="2">Uncharacterized protein</fullName>
    </submittedName>
</protein>
<dbReference type="AlphaFoldDB" id="A0A450YN21"/>
<feature type="region of interest" description="Disordered" evidence="1">
    <location>
        <begin position="50"/>
        <end position="76"/>
    </location>
</feature>